<keyword evidence="1" id="KW-1133">Transmembrane helix</keyword>
<keyword evidence="1" id="KW-0812">Transmembrane</keyword>
<feature type="transmembrane region" description="Helical" evidence="1">
    <location>
        <begin position="17"/>
        <end position="39"/>
    </location>
</feature>
<protein>
    <recommendedName>
        <fullName evidence="4">Amino acid transporter</fullName>
    </recommendedName>
</protein>
<evidence type="ECO:0000313" key="3">
    <source>
        <dbReference type="Proteomes" id="UP000638043"/>
    </source>
</evidence>
<sequence>MTEKNPTRRDLMKPVHLLGWSFAAAVFAGFVTAMAMGAFTDAGGDIVANAWRVSAIVAGVTFIVVVLSLALLLLAVDPREVTKERDTGVLLPEKKDDETE</sequence>
<dbReference type="Proteomes" id="UP000638043">
    <property type="component" value="Unassembled WGS sequence"/>
</dbReference>
<comment type="caution">
    <text evidence="2">The sequence shown here is derived from an EMBL/GenBank/DDBJ whole genome shotgun (WGS) entry which is preliminary data.</text>
</comment>
<keyword evidence="1" id="KW-0472">Membrane</keyword>
<reference evidence="3" key="1">
    <citation type="journal article" date="2019" name="Int. J. Syst. Evol. Microbiol.">
        <title>The Global Catalogue of Microorganisms (GCM) 10K type strain sequencing project: providing services to taxonomists for standard genome sequencing and annotation.</title>
        <authorList>
            <consortium name="The Broad Institute Genomics Platform"/>
            <consortium name="The Broad Institute Genome Sequencing Center for Infectious Disease"/>
            <person name="Wu L."/>
            <person name="Ma J."/>
        </authorList>
    </citation>
    <scope>NUCLEOTIDE SEQUENCE [LARGE SCALE GENOMIC DNA]</scope>
    <source>
        <strain evidence="3">CGMCC 4.7181</strain>
    </source>
</reference>
<organism evidence="2 3">
    <name type="scientific">Microbacterium nanhaiense</name>
    <dbReference type="NCBI Taxonomy" id="1301026"/>
    <lineage>
        <taxon>Bacteria</taxon>
        <taxon>Bacillati</taxon>
        <taxon>Actinomycetota</taxon>
        <taxon>Actinomycetes</taxon>
        <taxon>Micrococcales</taxon>
        <taxon>Microbacteriaceae</taxon>
        <taxon>Microbacterium</taxon>
    </lineage>
</organism>
<feature type="transmembrane region" description="Helical" evidence="1">
    <location>
        <begin position="51"/>
        <end position="76"/>
    </location>
</feature>
<evidence type="ECO:0008006" key="4">
    <source>
        <dbReference type="Google" id="ProtNLM"/>
    </source>
</evidence>
<dbReference type="EMBL" id="BMMQ01000007">
    <property type="protein sequence ID" value="GGO65395.1"/>
    <property type="molecule type" value="Genomic_DNA"/>
</dbReference>
<dbReference type="RefSeq" id="WP_188701952.1">
    <property type="nucleotide sequence ID" value="NZ_BMMQ01000007.1"/>
</dbReference>
<proteinExistence type="predicted"/>
<keyword evidence="3" id="KW-1185">Reference proteome</keyword>
<evidence type="ECO:0000256" key="1">
    <source>
        <dbReference type="SAM" id="Phobius"/>
    </source>
</evidence>
<accession>A0ABQ2N326</accession>
<gene>
    <name evidence="2" type="ORF">GCM10010910_22450</name>
</gene>
<evidence type="ECO:0000313" key="2">
    <source>
        <dbReference type="EMBL" id="GGO65395.1"/>
    </source>
</evidence>
<name>A0ABQ2N326_9MICO</name>